<dbReference type="Pfam" id="PF00270">
    <property type="entry name" value="DEAD"/>
    <property type="match status" value="1"/>
</dbReference>
<dbReference type="InterPro" id="IPR027417">
    <property type="entry name" value="P-loop_NTPase"/>
</dbReference>
<feature type="region of interest" description="Disordered" evidence="8">
    <location>
        <begin position="521"/>
        <end position="553"/>
    </location>
</feature>
<keyword evidence="2" id="KW-0547">Nucleotide-binding</keyword>
<evidence type="ECO:0000256" key="2">
    <source>
        <dbReference type="ARBA" id="ARBA00022741"/>
    </source>
</evidence>
<dbReference type="InterPro" id="IPR011545">
    <property type="entry name" value="DEAD/DEAH_box_helicase_dom"/>
</dbReference>
<keyword evidence="4" id="KW-0347">Helicase</keyword>
<organism evidence="11 12">
    <name type="scientific">Rhodocollybia butyracea</name>
    <dbReference type="NCBI Taxonomy" id="206335"/>
    <lineage>
        <taxon>Eukaryota</taxon>
        <taxon>Fungi</taxon>
        <taxon>Dikarya</taxon>
        <taxon>Basidiomycota</taxon>
        <taxon>Agaricomycotina</taxon>
        <taxon>Agaricomycetes</taxon>
        <taxon>Agaricomycetidae</taxon>
        <taxon>Agaricales</taxon>
        <taxon>Marasmiineae</taxon>
        <taxon>Omphalotaceae</taxon>
        <taxon>Rhodocollybia</taxon>
    </lineage>
</organism>
<feature type="compositionally biased region" description="Low complexity" evidence="8">
    <location>
        <begin position="304"/>
        <end position="320"/>
    </location>
</feature>
<evidence type="ECO:0000256" key="6">
    <source>
        <dbReference type="ARBA" id="ARBA00022884"/>
    </source>
</evidence>
<dbReference type="GO" id="GO:0003723">
    <property type="term" value="F:RNA binding"/>
    <property type="evidence" value="ECO:0007669"/>
    <property type="project" value="UniProtKB-KW"/>
</dbReference>
<dbReference type="PANTHER" id="PTHR47959">
    <property type="entry name" value="ATP-DEPENDENT RNA HELICASE RHLE-RELATED"/>
    <property type="match status" value="1"/>
</dbReference>
<feature type="region of interest" description="Disordered" evidence="8">
    <location>
        <begin position="154"/>
        <end position="216"/>
    </location>
</feature>
<feature type="region of interest" description="Disordered" evidence="8">
    <location>
        <begin position="872"/>
        <end position="957"/>
    </location>
</feature>
<gene>
    <name evidence="11" type="ORF">BDP27DRAFT_1348096</name>
</gene>
<dbReference type="Proteomes" id="UP000772434">
    <property type="component" value="Unassembled WGS sequence"/>
</dbReference>
<evidence type="ECO:0000313" key="12">
    <source>
        <dbReference type="Proteomes" id="UP000772434"/>
    </source>
</evidence>
<sequence length="1048" mass="115797">MASTSRAQVAPLLRSSRLCTSHHNSRSFYDLRGPHAPEQQREIFGKNYKVKTKERNPTGWARRGSRNLPNAYEQARIRTREEVKAIQQYHIDRKIAEWEKEREQTAASLIDMQKAAIQALQEKQKAKAARDSSFVQRRERELEFKIQKGGSWRNELGLSHRGQRSRSSNPRQAISRHSQVLPRNTQHSTLRHSPSRSSGNRIAENQGQAWKRDEGSRKFGTLASSSILSSLSPPLPSLRSYHAHPRLNAPSYPKAPSNPRRSSPPPHEHSLSSNTLRDNIVRDWDRRFTPRENPQRPRPPKPSSEPALSPSSSPSQSAWSFKEKRVYPPKPKIPINPGGLPQLTEFYRPPPSSRHERYGMSISSRKTLDPKPQAKTPELKGMAAKVTEFTSPPLLPGLVSSLHDVLGLHAVPTEIQKMSIARVVERPPGVGGGPPQKMGPREYLLASETGSGKSFAYLLPLLQSLKLAELARQSSFSSTHAYNPRSLILAPTHELARQLAGFAKTLSHGIKLKVVCASRANERNRDKDREGSNTGPNAHLHSPPTLEPSLNNRRPVSRSIESFDGQITETEGEVLGDGIMELDVRPTSAAMTSDADANAALTMSGPTTRPVDVLVGTPMKLLEMVFGRGWDREEKDQYDAKGKRWPRAKPEMGLANIEWVVVDEADVLFDPDFHRYTRMLLSEISKAKGREVTFVPEDPALSTTSYPYPESTSDEEDGETDSEDKVASLSSASTSSPTTSDSTPVSGSTPLKYPFNMLLTTATIPPALSLYLSTNHPSMVRLSSSGLHRLPTNLQIEHVNWSGGNKLADIEKRLRGVWMEDERRWLSGGDGNPELSKVVVFCNKSTKVDQLGEYLEKKGIKTVGLTSKINEEGEGISLGPESESQEKWNANSQNGVGHAENDAEGEESAKKEKGPVSERRWGSNKHLQGFLRVNKSSARSPESTQTQRSTPPPASALSTIPHVLITTSLLSRGLDFSPLVRHVFIVDEPRNVVDFLHRAGRTGRAGGEGVVVVFGKGGRGMGTMKKGREPLGWRGGKRGSASVVDSVR</sequence>
<dbReference type="OrthoDB" id="10256233at2759"/>
<feature type="region of interest" description="Disordered" evidence="8">
    <location>
        <begin position="229"/>
        <end position="358"/>
    </location>
</feature>
<feature type="region of interest" description="Disordered" evidence="8">
    <location>
        <begin position="695"/>
        <end position="747"/>
    </location>
</feature>
<accession>A0A9P5TWG6</accession>
<name>A0A9P5TWG6_9AGAR</name>
<evidence type="ECO:0000256" key="7">
    <source>
        <dbReference type="ARBA" id="ARBA00047984"/>
    </source>
</evidence>
<feature type="compositionally biased region" description="Low complexity" evidence="8">
    <location>
        <begin position="728"/>
        <end position="747"/>
    </location>
</feature>
<evidence type="ECO:0000259" key="10">
    <source>
        <dbReference type="PROSITE" id="PS51194"/>
    </source>
</evidence>
<dbReference type="InterPro" id="IPR014001">
    <property type="entry name" value="Helicase_ATP-bd"/>
</dbReference>
<dbReference type="SUPFAM" id="SSF52540">
    <property type="entry name" value="P-loop containing nucleoside triphosphate hydrolases"/>
    <property type="match status" value="2"/>
</dbReference>
<evidence type="ECO:0000256" key="4">
    <source>
        <dbReference type="ARBA" id="ARBA00022806"/>
    </source>
</evidence>
<keyword evidence="5" id="KW-0067">ATP-binding</keyword>
<feature type="compositionally biased region" description="Polar residues" evidence="8">
    <location>
        <begin position="195"/>
        <end position="208"/>
    </location>
</feature>
<comment type="caution">
    <text evidence="11">The sequence shown here is derived from an EMBL/GenBank/DDBJ whole genome shotgun (WGS) entry which is preliminary data.</text>
</comment>
<keyword evidence="3" id="KW-0378">Hydrolase</keyword>
<feature type="domain" description="Helicase C-terminal" evidence="10">
    <location>
        <begin position="830"/>
        <end position="1048"/>
    </location>
</feature>
<evidence type="ECO:0000256" key="8">
    <source>
        <dbReference type="SAM" id="MobiDB-lite"/>
    </source>
</evidence>
<evidence type="ECO:0000313" key="11">
    <source>
        <dbReference type="EMBL" id="KAF9036529.1"/>
    </source>
</evidence>
<dbReference type="EC" id="3.6.4.13" evidence="1"/>
<evidence type="ECO:0000259" key="9">
    <source>
        <dbReference type="PROSITE" id="PS51192"/>
    </source>
</evidence>
<keyword evidence="12" id="KW-1185">Reference proteome</keyword>
<evidence type="ECO:0000256" key="3">
    <source>
        <dbReference type="ARBA" id="ARBA00022801"/>
    </source>
</evidence>
<keyword evidence="6" id="KW-0694">RNA-binding</keyword>
<dbReference type="InterPro" id="IPR001650">
    <property type="entry name" value="Helicase_C-like"/>
</dbReference>
<dbReference type="PROSITE" id="PS51194">
    <property type="entry name" value="HELICASE_CTER"/>
    <property type="match status" value="1"/>
</dbReference>
<feature type="domain" description="Helicase ATP-binding" evidence="9">
    <location>
        <begin position="434"/>
        <end position="782"/>
    </location>
</feature>
<dbReference type="GO" id="GO:0005524">
    <property type="term" value="F:ATP binding"/>
    <property type="evidence" value="ECO:0007669"/>
    <property type="project" value="UniProtKB-KW"/>
</dbReference>
<feature type="compositionally biased region" description="Polar residues" evidence="8">
    <location>
        <begin position="165"/>
        <end position="188"/>
    </location>
</feature>
<evidence type="ECO:0000256" key="1">
    <source>
        <dbReference type="ARBA" id="ARBA00012552"/>
    </source>
</evidence>
<dbReference type="PANTHER" id="PTHR47959:SF1">
    <property type="entry name" value="ATP-DEPENDENT RNA HELICASE DBPA"/>
    <property type="match status" value="1"/>
</dbReference>
<dbReference type="GO" id="GO:0016787">
    <property type="term" value="F:hydrolase activity"/>
    <property type="evidence" value="ECO:0007669"/>
    <property type="project" value="UniProtKB-KW"/>
</dbReference>
<feature type="region of interest" description="Disordered" evidence="8">
    <location>
        <begin position="1021"/>
        <end position="1048"/>
    </location>
</feature>
<feature type="compositionally biased region" description="Low complexity" evidence="8">
    <location>
        <begin position="702"/>
        <end position="711"/>
    </location>
</feature>
<comment type="catalytic activity">
    <reaction evidence="7">
        <text>ATP + H2O = ADP + phosphate + H(+)</text>
        <dbReference type="Rhea" id="RHEA:13065"/>
        <dbReference type="ChEBI" id="CHEBI:15377"/>
        <dbReference type="ChEBI" id="CHEBI:15378"/>
        <dbReference type="ChEBI" id="CHEBI:30616"/>
        <dbReference type="ChEBI" id="CHEBI:43474"/>
        <dbReference type="ChEBI" id="CHEBI:456216"/>
        <dbReference type="EC" id="3.6.4.13"/>
    </reaction>
</comment>
<protein>
    <recommendedName>
        <fullName evidence="1">RNA helicase</fullName>
        <ecNumber evidence="1">3.6.4.13</ecNumber>
    </recommendedName>
</protein>
<feature type="compositionally biased region" description="Basic and acidic residues" evidence="8">
    <location>
        <begin position="521"/>
        <end position="531"/>
    </location>
</feature>
<feature type="compositionally biased region" description="Low complexity" evidence="8">
    <location>
        <begin position="229"/>
        <end position="240"/>
    </location>
</feature>
<dbReference type="AlphaFoldDB" id="A0A9P5TWG6"/>
<dbReference type="Pfam" id="PF00271">
    <property type="entry name" value="Helicase_C"/>
    <property type="match status" value="1"/>
</dbReference>
<feature type="compositionally biased region" description="Polar residues" evidence="8">
    <location>
        <begin position="934"/>
        <end position="949"/>
    </location>
</feature>
<feature type="compositionally biased region" description="Basic and acidic residues" evidence="8">
    <location>
        <begin position="907"/>
        <end position="921"/>
    </location>
</feature>
<dbReference type="SMART" id="SM00487">
    <property type="entry name" value="DEXDc"/>
    <property type="match status" value="1"/>
</dbReference>
<reference evidence="11" key="1">
    <citation type="submission" date="2020-11" db="EMBL/GenBank/DDBJ databases">
        <authorList>
            <consortium name="DOE Joint Genome Institute"/>
            <person name="Ahrendt S."/>
            <person name="Riley R."/>
            <person name="Andreopoulos W."/>
            <person name="Labutti K."/>
            <person name="Pangilinan J."/>
            <person name="Ruiz-Duenas F.J."/>
            <person name="Barrasa J.M."/>
            <person name="Sanchez-Garcia M."/>
            <person name="Camarero S."/>
            <person name="Miyauchi S."/>
            <person name="Serrano A."/>
            <person name="Linde D."/>
            <person name="Babiker R."/>
            <person name="Drula E."/>
            <person name="Ayuso-Fernandez I."/>
            <person name="Pacheco R."/>
            <person name="Padilla G."/>
            <person name="Ferreira P."/>
            <person name="Barriuso J."/>
            <person name="Kellner H."/>
            <person name="Castanera R."/>
            <person name="Alfaro M."/>
            <person name="Ramirez L."/>
            <person name="Pisabarro A.G."/>
            <person name="Kuo A."/>
            <person name="Tritt A."/>
            <person name="Lipzen A."/>
            <person name="He G."/>
            <person name="Yan M."/>
            <person name="Ng V."/>
            <person name="Cullen D."/>
            <person name="Martin F."/>
            <person name="Rosso M.-N."/>
            <person name="Henrissat B."/>
            <person name="Hibbett D."/>
            <person name="Martinez A.T."/>
            <person name="Grigoriev I.V."/>
        </authorList>
    </citation>
    <scope>NUCLEOTIDE SEQUENCE</scope>
    <source>
        <strain evidence="11">AH 40177</strain>
    </source>
</reference>
<feature type="compositionally biased region" description="Acidic residues" evidence="8">
    <location>
        <begin position="712"/>
        <end position="722"/>
    </location>
</feature>
<feature type="compositionally biased region" description="Basic and acidic residues" evidence="8">
    <location>
        <begin position="279"/>
        <end position="295"/>
    </location>
</feature>
<proteinExistence type="predicted"/>
<evidence type="ECO:0000256" key="5">
    <source>
        <dbReference type="ARBA" id="ARBA00022840"/>
    </source>
</evidence>
<dbReference type="Gene3D" id="3.40.50.300">
    <property type="entry name" value="P-loop containing nucleotide triphosphate hydrolases"/>
    <property type="match status" value="2"/>
</dbReference>
<dbReference type="SMART" id="SM00490">
    <property type="entry name" value="HELICc"/>
    <property type="match status" value="1"/>
</dbReference>
<dbReference type="EMBL" id="JADNRY010000603">
    <property type="protein sequence ID" value="KAF9036529.1"/>
    <property type="molecule type" value="Genomic_DNA"/>
</dbReference>
<dbReference type="PROSITE" id="PS51192">
    <property type="entry name" value="HELICASE_ATP_BIND_1"/>
    <property type="match status" value="1"/>
</dbReference>
<dbReference type="InterPro" id="IPR050079">
    <property type="entry name" value="DEAD_box_RNA_helicase"/>
</dbReference>
<dbReference type="GO" id="GO:0005829">
    <property type="term" value="C:cytosol"/>
    <property type="evidence" value="ECO:0007669"/>
    <property type="project" value="TreeGrafter"/>
</dbReference>
<dbReference type="GO" id="GO:0003724">
    <property type="term" value="F:RNA helicase activity"/>
    <property type="evidence" value="ECO:0007669"/>
    <property type="project" value="UniProtKB-EC"/>
</dbReference>